<proteinExistence type="predicted"/>
<evidence type="ECO:0000256" key="1">
    <source>
        <dbReference type="SAM" id="Phobius"/>
    </source>
</evidence>
<organism evidence="2 3">
    <name type="scientific">Xylaria bambusicola</name>
    <dbReference type="NCBI Taxonomy" id="326684"/>
    <lineage>
        <taxon>Eukaryota</taxon>
        <taxon>Fungi</taxon>
        <taxon>Dikarya</taxon>
        <taxon>Ascomycota</taxon>
        <taxon>Pezizomycotina</taxon>
        <taxon>Sordariomycetes</taxon>
        <taxon>Xylariomycetidae</taxon>
        <taxon>Xylariales</taxon>
        <taxon>Xylariaceae</taxon>
        <taxon>Xylaria</taxon>
    </lineage>
</organism>
<feature type="transmembrane region" description="Helical" evidence="1">
    <location>
        <begin position="89"/>
        <end position="109"/>
    </location>
</feature>
<keyword evidence="3" id="KW-1185">Reference proteome</keyword>
<comment type="caution">
    <text evidence="2">The sequence shown here is derived from an EMBL/GenBank/DDBJ whole genome shotgun (WGS) entry which is preliminary data.</text>
</comment>
<dbReference type="EMBL" id="JAWHQM010000019">
    <property type="protein sequence ID" value="KAK5631321.1"/>
    <property type="molecule type" value="Genomic_DNA"/>
</dbReference>
<keyword evidence="1" id="KW-0812">Transmembrane</keyword>
<name>A0AAN7URC1_9PEZI</name>
<protein>
    <submittedName>
        <fullName evidence="2">Uncharacterized protein</fullName>
    </submittedName>
</protein>
<evidence type="ECO:0000313" key="2">
    <source>
        <dbReference type="EMBL" id="KAK5631321.1"/>
    </source>
</evidence>
<gene>
    <name evidence="2" type="ORF">RRF57_007035</name>
</gene>
<reference evidence="2 3" key="1">
    <citation type="submission" date="2023-10" db="EMBL/GenBank/DDBJ databases">
        <title>Draft genome sequence of Xylaria bambusicola isolate GMP-LS, the root and basal stem rot pathogen of sugarcane in Indonesia.</title>
        <authorList>
            <person name="Selvaraj P."/>
            <person name="Muralishankar V."/>
            <person name="Muruganantham S."/>
            <person name="Sp S."/>
            <person name="Haryani S."/>
            <person name="Lau K.J.X."/>
            <person name="Naqvi N.I."/>
        </authorList>
    </citation>
    <scope>NUCLEOTIDE SEQUENCE [LARGE SCALE GENOMIC DNA]</scope>
    <source>
        <strain evidence="2">GMP-LS</strain>
    </source>
</reference>
<evidence type="ECO:0000313" key="3">
    <source>
        <dbReference type="Proteomes" id="UP001305414"/>
    </source>
</evidence>
<keyword evidence="1" id="KW-1133">Transmembrane helix</keyword>
<dbReference type="AlphaFoldDB" id="A0AAN7URC1"/>
<dbReference type="Proteomes" id="UP001305414">
    <property type="component" value="Unassembled WGS sequence"/>
</dbReference>
<accession>A0AAN7URC1</accession>
<keyword evidence="1" id="KW-0472">Membrane</keyword>
<sequence length="114" mass="12767">MALLNCDNQPVLCNAWSAAPGSLWIFEMLPEPSHINIYTKRLNLTTTTSEDLVKLHADGYKTVAKEHDGIFHPFNGPLAQNGLSVPAGYTLWAFSLLPSWAFMILISLFSRRMM</sequence>